<protein>
    <recommendedName>
        <fullName evidence="4">VCBS repeat-containing protein</fullName>
    </recommendedName>
</protein>
<evidence type="ECO:0000256" key="1">
    <source>
        <dbReference type="SAM" id="SignalP"/>
    </source>
</evidence>
<sequence>MNQLFKIYILFIFGFLSSNSFCQNYNHVVFEVYGDLNKDGLNDLVLVKEDNKDKHNPFLLEIKFQGKDKSYRTVLSSETAVVDKFPGEDNMTICLLESIEIKKGILIFNQSLIRGTFTHKFRFQKNQFELIGIHFNSANPGYFLTVDYNLSTGKMIEIKKAYETDKIIENNTTIEKITPLPNLKKFDPLNYLY</sequence>
<name>A0A6V6ZCM2_9FLAO</name>
<dbReference type="RefSeq" id="WP_031455451.1">
    <property type="nucleotide sequence ID" value="NZ_CAIJDO010000265.1"/>
</dbReference>
<organism evidence="2 3">
    <name type="scientific">Flavobacterium chungangense</name>
    <dbReference type="NCBI Taxonomy" id="554283"/>
    <lineage>
        <taxon>Bacteria</taxon>
        <taxon>Pseudomonadati</taxon>
        <taxon>Bacteroidota</taxon>
        <taxon>Flavobacteriia</taxon>
        <taxon>Flavobacteriales</taxon>
        <taxon>Flavobacteriaceae</taxon>
        <taxon>Flavobacterium</taxon>
    </lineage>
</organism>
<gene>
    <name evidence="2" type="ORF">FLACHUCJ7_04227</name>
</gene>
<reference evidence="2 3" key="1">
    <citation type="submission" date="2020-06" db="EMBL/GenBank/DDBJ databases">
        <authorList>
            <person name="Criscuolo A."/>
        </authorList>
    </citation>
    <scope>NUCLEOTIDE SEQUENCE [LARGE SCALE GENOMIC DNA]</scope>
    <source>
        <strain evidence="3">CIP 110025</strain>
    </source>
</reference>
<evidence type="ECO:0000313" key="3">
    <source>
        <dbReference type="Proteomes" id="UP000556700"/>
    </source>
</evidence>
<comment type="caution">
    <text evidence="2">The sequence shown here is derived from an EMBL/GenBank/DDBJ whole genome shotgun (WGS) entry which is preliminary data.</text>
</comment>
<evidence type="ECO:0008006" key="4">
    <source>
        <dbReference type="Google" id="ProtNLM"/>
    </source>
</evidence>
<accession>A0A6V6ZCM2</accession>
<feature type="chain" id="PRO_5028203002" description="VCBS repeat-containing protein" evidence="1">
    <location>
        <begin position="23"/>
        <end position="193"/>
    </location>
</feature>
<proteinExistence type="predicted"/>
<dbReference type="Proteomes" id="UP000556700">
    <property type="component" value="Unassembled WGS sequence"/>
</dbReference>
<feature type="signal peptide" evidence="1">
    <location>
        <begin position="1"/>
        <end position="22"/>
    </location>
</feature>
<keyword evidence="1" id="KW-0732">Signal</keyword>
<dbReference type="EMBL" id="CAIJDO010000265">
    <property type="protein sequence ID" value="CAD0009375.1"/>
    <property type="molecule type" value="Genomic_DNA"/>
</dbReference>
<evidence type="ECO:0000313" key="2">
    <source>
        <dbReference type="EMBL" id="CAD0009375.1"/>
    </source>
</evidence>
<dbReference type="AlphaFoldDB" id="A0A6V6ZCM2"/>
<keyword evidence="3" id="KW-1185">Reference proteome</keyword>